<dbReference type="EMBL" id="LAZR01004421">
    <property type="protein sequence ID" value="KKN08744.1"/>
    <property type="molecule type" value="Genomic_DNA"/>
</dbReference>
<dbReference type="AlphaFoldDB" id="A0A0F9MSM0"/>
<gene>
    <name evidence="2" type="ORF">LCGC14_1053650</name>
</gene>
<feature type="compositionally biased region" description="Low complexity" evidence="1">
    <location>
        <begin position="1"/>
        <end position="10"/>
    </location>
</feature>
<organism evidence="2">
    <name type="scientific">marine sediment metagenome</name>
    <dbReference type="NCBI Taxonomy" id="412755"/>
    <lineage>
        <taxon>unclassified sequences</taxon>
        <taxon>metagenomes</taxon>
        <taxon>ecological metagenomes</taxon>
    </lineage>
</organism>
<accession>A0A0F9MSM0</accession>
<evidence type="ECO:0000313" key="2">
    <source>
        <dbReference type="EMBL" id="KKN08744.1"/>
    </source>
</evidence>
<evidence type="ECO:0000256" key="1">
    <source>
        <dbReference type="SAM" id="MobiDB-lite"/>
    </source>
</evidence>
<comment type="caution">
    <text evidence="2">The sequence shown here is derived from an EMBL/GenBank/DDBJ whole genome shotgun (WGS) entry which is preliminary data.</text>
</comment>
<name>A0A0F9MSM0_9ZZZZ</name>
<feature type="region of interest" description="Disordered" evidence="1">
    <location>
        <begin position="1"/>
        <end position="25"/>
    </location>
</feature>
<proteinExistence type="predicted"/>
<reference evidence="2" key="1">
    <citation type="journal article" date="2015" name="Nature">
        <title>Complex archaea that bridge the gap between prokaryotes and eukaryotes.</title>
        <authorList>
            <person name="Spang A."/>
            <person name="Saw J.H."/>
            <person name="Jorgensen S.L."/>
            <person name="Zaremba-Niedzwiedzka K."/>
            <person name="Martijn J."/>
            <person name="Lind A.E."/>
            <person name="van Eijk R."/>
            <person name="Schleper C."/>
            <person name="Guy L."/>
            <person name="Ettema T.J."/>
        </authorList>
    </citation>
    <scope>NUCLEOTIDE SEQUENCE</scope>
</reference>
<protein>
    <submittedName>
        <fullName evidence="2">Uncharacterized protein</fullName>
    </submittedName>
</protein>
<sequence length="79" mass="8507">MDGGNRSASGSGPGSPKPGDREIDTHLACLGRNSIGRAASWPFDGPEKQILVGLLKAHLTFCRKYGRITVKGIYYESEN</sequence>